<evidence type="ECO:0008006" key="3">
    <source>
        <dbReference type="Google" id="ProtNLM"/>
    </source>
</evidence>
<name>A0ABY9X851_9BACT</name>
<dbReference type="EMBL" id="CP043494">
    <property type="protein sequence ID" value="WNG51570.1"/>
    <property type="molecule type" value="Genomic_DNA"/>
</dbReference>
<gene>
    <name evidence="1" type="ORF">F0U60_51135</name>
</gene>
<organism evidence="1 2">
    <name type="scientific">Archangium minus</name>
    <dbReference type="NCBI Taxonomy" id="83450"/>
    <lineage>
        <taxon>Bacteria</taxon>
        <taxon>Pseudomonadati</taxon>
        <taxon>Myxococcota</taxon>
        <taxon>Myxococcia</taxon>
        <taxon>Myxococcales</taxon>
        <taxon>Cystobacterineae</taxon>
        <taxon>Archangiaceae</taxon>
        <taxon>Archangium</taxon>
    </lineage>
</organism>
<proteinExistence type="predicted"/>
<evidence type="ECO:0000313" key="2">
    <source>
        <dbReference type="Proteomes" id="UP001611383"/>
    </source>
</evidence>
<dbReference type="Proteomes" id="UP001611383">
    <property type="component" value="Chromosome"/>
</dbReference>
<evidence type="ECO:0000313" key="1">
    <source>
        <dbReference type="EMBL" id="WNG51570.1"/>
    </source>
</evidence>
<sequence length="482" mass="51548">MKSPLCALGLGVSMLLSSLGCQPERPEEAEPSTQAEQELRIANSLTTRALVYNAISTNPVANNLVANNALAPLFDPSSGDAYLTQQLHDVDAQHFMSYLVSCALKGTQSIPWMDPATLTPKTWKGKAGLCPEWANQAPSEECKRRVSACILARNNAFGRRVELSLRGEDPSDINRFALEPKTASVDHDPDLAQDVPSFQACTTHQYGAARNCGWKPDYIGRCVPGQTVRLGAGGKAPDQCSGGSVMGSVSGDMALRVCDGIVGCDHASARKLAHNQGSCGTTQPAVTFTCPASGEFNVMTAPYDSWQSGTAHVGVETGTPAGTSYGLSEKAVFSYREGAFYGTLFDASALATKVYVDEEGKVVGKEQRIKGSVYRKMFSCYAPEWSQGMAYATSRVCAQPGTGLDCAATVTGACFTPWDQNFPASVCEVEDGPLVSGDGDFERCMDPAKGMWKEPITVYLHAPCDVVSAKNPELCAWRRVQK</sequence>
<accession>A0ABY9X851</accession>
<protein>
    <recommendedName>
        <fullName evidence="3">Lipoprotein</fullName>
    </recommendedName>
</protein>
<reference evidence="1 2" key="1">
    <citation type="submission" date="2019-08" db="EMBL/GenBank/DDBJ databases">
        <title>Archangium and Cystobacter genomes.</title>
        <authorList>
            <person name="Chen I.-C.K."/>
            <person name="Wielgoss S."/>
        </authorList>
    </citation>
    <scope>NUCLEOTIDE SEQUENCE [LARGE SCALE GENOMIC DNA]</scope>
    <source>
        <strain evidence="1 2">Cbm 6</strain>
    </source>
</reference>
<dbReference type="PROSITE" id="PS51257">
    <property type="entry name" value="PROKAR_LIPOPROTEIN"/>
    <property type="match status" value="1"/>
</dbReference>
<keyword evidence="2" id="KW-1185">Reference proteome</keyword>